<organism evidence="1 2">
    <name type="scientific">Lichenibacterium ramalinae</name>
    <dbReference type="NCBI Taxonomy" id="2316527"/>
    <lineage>
        <taxon>Bacteria</taxon>
        <taxon>Pseudomonadati</taxon>
        <taxon>Pseudomonadota</taxon>
        <taxon>Alphaproteobacteria</taxon>
        <taxon>Hyphomicrobiales</taxon>
        <taxon>Lichenihabitantaceae</taxon>
        <taxon>Lichenibacterium</taxon>
    </lineage>
</organism>
<dbReference type="GO" id="GO:0006355">
    <property type="term" value="P:regulation of DNA-templated transcription"/>
    <property type="evidence" value="ECO:0007669"/>
    <property type="project" value="InterPro"/>
</dbReference>
<keyword evidence="2" id="KW-1185">Reference proteome</keyword>
<dbReference type="InterPro" id="IPR041088">
    <property type="entry name" value="RHH_8"/>
</dbReference>
<evidence type="ECO:0000313" key="2">
    <source>
        <dbReference type="Proteomes" id="UP000289411"/>
    </source>
</evidence>
<dbReference type="PANTHER" id="PTHR36215">
    <property type="entry name" value="BLL4998 PROTEIN"/>
    <property type="match status" value="1"/>
</dbReference>
<sequence length="138" mass="14936">MGKVQDLRPRAGDSEKITINLGFVDLGQIDLLVQDGFYANRTDFIRTAIRNQLDRHGEAVKQSVARKRLSLGLSHYGRQELEAVVAAGETLDIQVLGLATIAEDVTPELARAAISSVQVLGALQASPAVRSALADRMR</sequence>
<reference evidence="1 2" key="1">
    <citation type="submission" date="2018-09" db="EMBL/GenBank/DDBJ databases">
        <authorList>
            <person name="Grouzdev D.S."/>
            <person name="Krutkina M.S."/>
        </authorList>
    </citation>
    <scope>NUCLEOTIDE SEQUENCE [LARGE SCALE GENOMIC DNA]</scope>
    <source>
        <strain evidence="1 2">RmlP001</strain>
    </source>
</reference>
<dbReference type="CDD" id="cd22231">
    <property type="entry name" value="RHH_NikR_HicB-like"/>
    <property type="match status" value="1"/>
</dbReference>
<dbReference type="OrthoDB" id="5186443at2"/>
<dbReference type="PANTHER" id="PTHR36215:SF1">
    <property type="entry name" value="BLL4998 PROTEIN"/>
    <property type="match status" value="1"/>
</dbReference>
<accession>A0A4Q2RFI4</accession>
<dbReference type="InterPro" id="IPR013321">
    <property type="entry name" value="Arc_rbn_hlx_hlx"/>
</dbReference>
<dbReference type="Pfam" id="PF17723">
    <property type="entry name" value="RHH_8"/>
    <property type="match status" value="1"/>
</dbReference>
<dbReference type="AlphaFoldDB" id="A0A4Q2RFI4"/>
<dbReference type="InterPro" id="IPR010985">
    <property type="entry name" value="Ribbon_hlx_hlx"/>
</dbReference>
<dbReference type="Gene3D" id="1.10.1220.10">
    <property type="entry name" value="Met repressor-like"/>
    <property type="match status" value="1"/>
</dbReference>
<name>A0A4Q2RFI4_9HYPH</name>
<dbReference type="Proteomes" id="UP000289411">
    <property type="component" value="Unassembled WGS sequence"/>
</dbReference>
<dbReference type="EMBL" id="QYBC01000005">
    <property type="protein sequence ID" value="RYB06029.1"/>
    <property type="molecule type" value="Genomic_DNA"/>
</dbReference>
<gene>
    <name evidence="1" type="ORF">D3272_07485</name>
</gene>
<comment type="caution">
    <text evidence="1">The sequence shown here is derived from an EMBL/GenBank/DDBJ whole genome shotgun (WGS) entry which is preliminary data.</text>
</comment>
<dbReference type="SUPFAM" id="SSF47598">
    <property type="entry name" value="Ribbon-helix-helix"/>
    <property type="match status" value="1"/>
</dbReference>
<proteinExistence type="predicted"/>
<evidence type="ECO:0000313" key="1">
    <source>
        <dbReference type="EMBL" id="RYB06029.1"/>
    </source>
</evidence>
<dbReference type="RefSeq" id="WP_129218538.1">
    <property type="nucleotide sequence ID" value="NZ_QYBC01000005.1"/>
</dbReference>
<reference evidence="1 2" key="2">
    <citation type="submission" date="2019-02" db="EMBL/GenBank/DDBJ databases">
        <title>'Lichenibacterium ramalinii' gen. nov. sp. nov., 'Lichenibacterium minor' gen. nov. sp. nov.</title>
        <authorList>
            <person name="Pankratov T."/>
        </authorList>
    </citation>
    <scope>NUCLEOTIDE SEQUENCE [LARGE SCALE GENOMIC DNA]</scope>
    <source>
        <strain evidence="1 2">RmlP001</strain>
    </source>
</reference>
<protein>
    <submittedName>
        <fullName evidence="1">CopG family transcriptional regulator</fullName>
    </submittedName>
</protein>